<gene>
    <name evidence="7" type="ORF">GLV81_02895</name>
</gene>
<dbReference type="Proteomes" id="UP000426027">
    <property type="component" value="Chromosome"/>
</dbReference>
<evidence type="ECO:0000256" key="6">
    <source>
        <dbReference type="ARBA" id="ARBA00023310"/>
    </source>
</evidence>
<evidence type="ECO:0000256" key="3">
    <source>
        <dbReference type="ARBA" id="ARBA00022781"/>
    </source>
</evidence>
<dbReference type="GO" id="GO:0046933">
    <property type="term" value="F:proton-transporting ATP synthase activity, rotational mechanism"/>
    <property type="evidence" value="ECO:0007669"/>
    <property type="project" value="InterPro"/>
</dbReference>
<evidence type="ECO:0000313" key="8">
    <source>
        <dbReference type="Proteomes" id="UP000426027"/>
    </source>
</evidence>
<dbReference type="RefSeq" id="WP_157476703.1">
    <property type="nucleotide sequence ID" value="NZ_CP046566.1"/>
</dbReference>
<name>A0A6I6GX57_9BACT</name>
<proteinExistence type="predicted"/>
<keyword evidence="6" id="KW-0066">ATP synthesis</keyword>
<comment type="subcellular location">
    <subcellularLocation>
        <location evidence="1">Membrane</location>
    </subcellularLocation>
</comment>
<protein>
    <submittedName>
        <fullName evidence="7">Uncharacterized protein</fullName>
    </submittedName>
</protein>
<keyword evidence="5" id="KW-0472">Membrane</keyword>
<evidence type="ECO:0000256" key="5">
    <source>
        <dbReference type="ARBA" id="ARBA00023136"/>
    </source>
</evidence>
<keyword evidence="2" id="KW-0813">Transport</keyword>
<keyword evidence="3" id="KW-0375">Hydrogen ion transport</keyword>
<evidence type="ECO:0000313" key="7">
    <source>
        <dbReference type="EMBL" id="QGW27191.1"/>
    </source>
</evidence>
<keyword evidence="4" id="KW-0406">Ion transport</keyword>
<dbReference type="EMBL" id="CP046566">
    <property type="protein sequence ID" value="QGW27191.1"/>
    <property type="molecule type" value="Genomic_DNA"/>
</dbReference>
<reference evidence="7 8" key="1">
    <citation type="submission" date="2019-11" db="EMBL/GenBank/DDBJ databases">
        <authorList>
            <person name="Im W.T."/>
        </authorList>
    </citation>
    <scope>NUCLEOTIDE SEQUENCE [LARGE SCALE GENOMIC DNA]</scope>
    <source>
        <strain evidence="7 8">SB-02</strain>
    </source>
</reference>
<dbReference type="Pfam" id="PF00213">
    <property type="entry name" value="OSCP"/>
    <property type="match status" value="1"/>
</dbReference>
<sequence>MKTSVKEELIGGFILEYNNNLVDASIQRDLRDIKRQFHNNDYIFNIR</sequence>
<accession>A0A6I6GX57</accession>
<dbReference type="KEGG" id="fls:GLV81_02895"/>
<evidence type="ECO:0000256" key="4">
    <source>
        <dbReference type="ARBA" id="ARBA00023065"/>
    </source>
</evidence>
<dbReference type="GO" id="GO:0016020">
    <property type="term" value="C:membrane"/>
    <property type="evidence" value="ECO:0007669"/>
    <property type="project" value="UniProtKB-SubCell"/>
</dbReference>
<organism evidence="7 8">
    <name type="scientific">Phnomibacter ginsenosidimutans</name>
    <dbReference type="NCBI Taxonomy" id="2676868"/>
    <lineage>
        <taxon>Bacteria</taxon>
        <taxon>Pseudomonadati</taxon>
        <taxon>Bacteroidota</taxon>
        <taxon>Chitinophagia</taxon>
        <taxon>Chitinophagales</taxon>
        <taxon>Chitinophagaceae</taxon>
        <taxon>Phnomibacter</taxon>
    </lineage>
</organism>
<evidence type="ECO:0000256" key="2">
    <source>
        <dbReference type="ARBA" id="ARBA00022448"/>
    </source>
</evidence>
<evidence type="ECO:0000256" key="1">
    <source>
        <dbReference type="ARBA" id="ARBA00004370"/>
    </source>
</evidence>
<keyword evidence="8" id="KW-1185">Reference proteome</keyword>
<dbReference type="InterPro" id="IPR000711">
    <property type="entry name" value="ATPase_OSCP/dsu"/>
</dbReference>
<dbReference type="AlphaFoldDB" id="A0A6I6GX57"/>